<comment type="caution">
    <text evidence="2">The sequence shown here is derived from an EMBL/GenBank/DDBJ whole genome shotgun (WGS) entry which is preliminary data.</text>
</comment>
<protein>
    <submittedName>
        <fullName evidence="2">Uncharacterized protein</fullName>
    </submittedName>
</protein>
<dbReference type="Proteomes" id="UP000237684">
    <property type="component" value="Unassembled WGS sequence"/>
</dbReference>
<evidence type="ECO:0000313" key="2">
    <source>
        <dbReference type="EMBL" id="PQV63847.1"/>
    </source>
</evidence>
<dbReference type="RefSeq" id="WP_105483690.1">
    <property type="nucleotide sequence ID" value="NZ_NIGF01000008.1"/>
</dbReference>
<proteinExistence type="predicted"/>
<evidence type="ECO:0000313" key="3">
    <source>
        <dbReference type="Proteomes" id="UP000237684"/>
    </source>
</evidence>
<gene>
    <name evidence="2" type="ORF">B1R32_10851</name>
</gene>
<keyword evidence="1" id="KW-1133">Transmembrane helix</keyword>
<keyword evidence="1" id="KW-0472">Membrane</keyword>
<feature type="transmembrane region" description="Helical" evidence="1">
    <location>
        <begin position="12"/>
        <end position="31"/>
    </location>
</feature>
<feature type="transmembrane region" description="Helical" evidence="1">
    <location>
        <begin position="72"/>
        <end position="95"/>
    </location>
</feature>
<keyword evidence="3" id="KW-1185">Reference proteome</keyword>
<keyword evidence="1" id="KW-0812">Transmembrane</keyword>
<organism evidence="2 3">
    <name type="scientific">Abditibacterium utsteinense</name>
    <dbReference type="NCBI Taxonomy" id="1960156"/>
    <lineage>
        <taxon>Bacteria</taxon>
        <taxon>Pseudomonadati</taxon>
        <taxon>Abditibacteriota</taxon>
        <taxon>Abditibacteriia</taxon>
        <taxon>Abditibacteriales</taxon>
        <taxon>Abditibacteriaceae</taxon>
        <taxon>Abditibacterium</taxon>
    </lineage>
</organism>
<accession>A0A2S8SST0</accession>
<evidence type="ECO:0000256" key="1">
    <source>
        <dbReference type="SAM" id="Phobius"/>
    </source>
</evidence>
<name>A0A2S8SST0_9BACT</name>
<sequence>MKTSLGAAIVRQTFLGAILILLSLPFLWILHRSFGLGNPPLSGIFVLGGAVILAFAGAGAIGASVGAARGNALLAGVLSLLLGGAISAGAAPLYASMIFDGLTHEAAGAVWAERDRITGGAQGEITSRAGKAFAAAREGRLRDQLGEFQQEAKNATSSASRDSALQKMKGIAGELASLGQEKGVGFLKSGVARSSAFALLMWTILGAPLAGIFEAKRAHRY</sequence>
<feature type="transmembrane region" description="Helical" evidence="1">
    <location>
        <begin position="43"/>
        <end position="65"/>
    </location>
</feature>
<dbReference type="EMBL" id="NIGF01000008">
    <property type="protein sequence ID" value="PQV63847.1"/>
    <property type="molecule type" value="Genomic_DNA"/>
</dbReference>
<feature type="transmembrane region" description="Helical" evidence="1">
    <location>
        <begin position="196"/>
        <end position="215"/>
    </location>
</feature>
<dbReference type="AlphaFoldDB" id="A0A2S8SST0"/>
<dbReference type="InParanoid" id="A0A2S8SST0"/>
<reference evidence="2 3" key="1">
    <citation type="journal article" date="2018" name="Syst. Appl. Microbiol.">
        <title>Abditibacterium utsteinense sp. nov., the first cultivated member of candidate phylum FBP, isolated from ice-free Antarctic soil samples.</title>
        <authorList>
            <person name="Tahon G."/>
            <person name="Tytgat B."/>
            <person name="Lebbe L."/>
            <person name="Carlier A."/>
            <person name="Willems A."/>
        </authorList>
    </citation>
    <scope>NUCLEOTIDE SEQUENCE [LARGE SCALE GENOMIC DNA]</scope>
    <source>
        <strain evidence="2 3">LMG 29911</strain>
    </source>
</reference>